<evidence type="ECO:0000259" key="3">
    <source>
        <dbReference type="Pfam" id="PF22845"/>
    </source>
</evidence>
<evidence type="ECO:0000313" key="5">
    <source>
        <dbReference type="Proteomes" id="UP000373149"/>
    </source>
</evidence>
<feature type="domain" description="DUF3097" evidence="2">
    <location>
        <begin position="108"/>
        <end position="265"/>
    </location>
</feature>
<dbReference type="Pfam" id="PF11296">
    <property type="entry name" value="DUF3097_C"/>
    <property type="match status" value="1"/>
</dbReference>
<dbReference type="AlphaFoldDB" id="A0A5N8X2R3"/>
<feature type="region of interest" description="Disordered" evidence="1">
    <location>
        <begin position="1"/>
        <end position="25"/>
    </location>
</feature>
<keyword evidence="5" id="KW-1185">Reference proteome</keyword>
<sequence>MRQYSPDLTPPWKKPKPVPEVPAEPGLVVEEPGTGFCGAVIRCEAGTVTLEDRFGKHRVFPLEPRGFLLEGRVVTLVRPPSGPVRATRTASGSVAVPRARARVARAGRIYVEGRHDAELVEKVWGDDLRIEGVVVEYLEGVDDLPAIVADFAPGPDARLGVLVDHLVPGSKESRIAESVTSEHALVVGHPYVDVWEAVKPSSVGIREWPRVPHGQDWKTGVCRALGWRVTNTGEAWQRILGSVRSYKDLEPELLGRVEELIDFVTDSGGA</sequence>
<evidence type="ECO:0000313" key="4">
    <source>
        <dbReference type="EMBL" id="MPY53839.1"/>
    </source>
</evidence>
<dbReference type="Proteomes" id="UP000373149">
    <property type="component" value="Unassembled WGS sequence"/>
</dbReference>
<dbReference type="InterPro" id="IPR053883">
    <property type="entry name" value="DUF3097_N"/>
</dbReference>
<name>A0A5N8X2R3_9ACTN</name>
<dbReference type="Pfam" id="PF22845">
    <property type="entry name" value="DUF3097_N"/>
    <property type="match status" value="1"/>
</dbReference>
<proteinExistence type="predicted"/>
<evidence type="ECO:0000256" key="1">
    <source>
        <dbReference type="SAM" id="MobiDB-lite"/>
    </source>
</evidence>
<comment type="caution">
    <text evidence="4">The sequence shown here is derived from an EMBL/GenBank/DDBJ whole genome shotgun (WGS) entry which is preliminary data.</text>
</comment>
<feature type="domain" description="DUF3097" evidence="3">
    <location>
        <begin position="20"/>
        <end position="79"/>
    </location>
</feature>
<dbReference type="EMBL" id="VMNX01000222">
    <property type="protein sequence ID" value="MPY53839.1"/>
    <property type="molecule type" value="Genomic_DNA"/>
</dbReference>
<protein>
    <submittedName>
        <fullName evidence="4">DUF3097 domain-containing protein</fullName>
    </submittedName>
</protein>
<organism evidence="4 5">
    <name type="scientific">Streptomyces acidicola</name>
    <dbReference type="NCBI Taxonomy" id="2596892"/>
    <lineage>
        <taxon>Bacteria</taxon>
        <taxon>Bacillati</taxon>
        <taxon>Actinomycetota</taxon>
        <taxon>Actinomycetes</taxon>
        <taxon>Kitasatosporales</taxon>
        <taxon>Streptomycetaceae</taxon>
        <taxon>Streptomyces</taxon>
    </lineage>
</organism>
<gene>
    <name evidence="4" type="ORF">FPZ41_36860</name>
</gene>
<dbReference type="RefSeq" id="WP_152867944.1">
    <property type="nucleotide sequence ID" value="NZ_VMNX01000222.1"/>
</dbReference>
<evidence type="ECO:0000259" key="2">
    <source>
        <dbReference type="Pfam" id="PF11296"/>
    </source>
</evidence>
<reference evidence="4 5" key="1">
    <citation type="submission" date="2019-09" db="EMBL/GenBank/DDBJ databases">
        <authorList>
            <person name="Duangmal K."/>
            <person name="Teo W.F.A."/>
            <person name="Lipun K."/>
        </authorList>
    </citation>
    <scope>NUCLEOTIDE SEQUENCE [LARGE SCALE GENOMIC DNA]</scope>
    <source>
        <strain evidence="4 5">K1PN6</strain>
    </source>
</reference>
<dbReference type="InterPro" id="IPR021447">
    <property type="entry name" value="DUF3097_C"/>
</dbReference>
<accession>A0A5N8X2R3</accession>